<keyword evidence="1" id="KW-1133">Transmembrane helix</keyword>
<organism evidence="2 3">
    <name type="scientific">Marivirga lumbricoides</name>
    <dbReference type="NCBI Taxonomy" id="1046115"/>
    <lineage>
        <taxon>Bacteria</taxon>
        <taxon>Pseudomonadati</taxon>
        <taxon>Bacteroidota</taxon>
        <taxon>Cytophagia</taxon>
        <taxon>Cytophagales</taxon>
        <taxon>Marivirgaceae</taxon>
        <taxon>Marivirga</taxon>
    </lineage>
</organism>
<protein>
    <submittedName>
        <fullName evidence="2">Uncharacterized protein</fullName>
    </submittedName>
</protein>
<keyword evidence="1" id="KW-0812">Transmembrane</keyword>
<sequence length="211" mass="24944">MKFIPVQKFIVESHFNHFVNFLDQTSREYKVNEAFISIDPETGFQQVEYSVSLPIDTLSASLKEYELLLEGSDLKEFLIDYMQVDEKILRREYLSSSDNILNRKLIWDVLKKKKSDNLKSLEELRLKRENEKSIKHLERIDNRIIIGYILIFTINIIGLIHSVKTKSLVFKYFPAGSIDVQKKYSEKIIRLQFIGIIVFVFATLYFLFINF</sequence>
<dbReference type="EMBL" id="PYVU01000021">
    <property type="protein sequence ID" value="PTB97196.1"/>
    <property type="molecule type" value="Genomic_DNA"/>
</dbReference>
<dbReference type="Proteomes" id="UP000240608">
    <property type="component" value="Unassembled WGS sequence"/>
</dbReference>
<dbReference type="AlphaFoldDB" id="A0A2T4DTV6"/>
<keyword evidence="1" id="KW-0472">Membrane</keyword>
<accession>A0A2T4DTV6</accession>
<gene>
    <name evidence="2" type="ORF">C9994_03865</name>
</gene>
<reference evidence="2 3" key="1">
    <citation type="submission" date="2018-03" db="EMBL/GenBank/DDBJ databases">
        <title>Cross-interface Injection: A General Nanoliter Liquid Handling Method Applied to Single Cells Genome Amplification Automated Nanoliter Liquid Handling Applied to Single Cell Multiple Displacement Amplification.</title>
        <authorList>
            <person name="Yun J."/>
            <person name="Xu P."/>
            <person name="Xu J."/>
            <person name="Dai X."/>
            <person name="Wang Y."/>
            <person name="Zheng X."/>
            <person name="Cao C."/>
            <person name="Yi Q."/>
            <person name="Zhu Y."/>
            <person name="Wang L."/>
            <person name="Dong Z."/>
            <person name="Huang Y."/>
            <person name="Huang L."/>
            <person name="Du W."/>
        </authorList>
    </citation>
    <scope>NUCLEOTIDE SEQUENCE [LARGE SCALE GENOMIC DNA]</scope>
    <source>
        <strain evidence="2 3">Z-D1-2</strain>
    </source>
</reference>
<name>A0A2T4DTV6_9BACT</name>
<evidence type="ECO:0000313" key="3">
    <source>
        <dbReference type="Proteomes" id="UP000240608"/>
    </source>
</evidence>
<comment type="caution">
    <text evidence="2">The sequence shown here is derived from an EMBL/GenBank/DDBJ whole genome shotgun (WGS) entry which is preliminary data.</text>
</comment>
<feature type="transmembrane region" description="Helical" evidence="1">
    <location>
        <begin position="144"/>
        <end position="163"/>
    </location>
</feature>
<feature type="transmembrane region" description="Helical" evidence="1">
    <location>
        <begin position="188"/>
        <end position="208"/>
    </location>
</feature>
<evidence type="ECO:0000313" key="2">
    <source>
        <dbReference type="EMBL" id="PTB97196.1"/>
    </source>
</evidence>
<evidence type="ECO:0000256" key="1">
    <source>
        <dbReference type="SAM" id="Phobius"/>
    </source>
</evidence>
<proteinExistence type="predicted"/>